<dbReference type="Pfam" id="PF02563">
    <property type="entry name" value="Poly_export"/>
    <property type="match status" value="2"/>
</dbReference>
<dbReference type="KEGG" id="mri:Mal4_03370"/>
<feature type="domain" description="Polysaccharide export protein N-terminal" evidence="3">
    <location>
        <begin position="75"/>
        <end position="172"/>
    </location>
</feature>
<name>A0A517Z0P8_9PLAN</name>
<dbReference type="PANTHER" id="PTHR33619">
    <property type="entry name" value="POLYSACCHARIDE EXPORT PROTEIN GFCE-RELATED"/>
    <property type="match status" value="1"/>
</dbReference>
<keyword evidence="5" id="KW-1185">Reference proteome</keyword>
<keyword evidence="1 2" id="KW-0732">Signal</keyword>
<feature type="domain" description="Polysaccharide export protein N-terminal" evidence="3">
    <location>
        <begin position="185"/>
        <end position="232"/>
    </location>
</feature>
<feature type="chain" id="PRO_5022141722" evidence="2">
    <location>
        <begin position="23"/>
        <end position="377"/>
    </location>
</feature>
<dbReference type="GO" id="GO:0015159">
    <property type="term" value="F:polysaccharide transmembrane transporter activity"/>
    <property type="evidence" value="ECO:0007669"/>
    <property type="project" value="InterPro"/>
</dbReference>
<dbReference type="Gene3D" id="3.10.560.10">
    <property type="entry name" value="Outer membrane lipoprotein wza domain like"/>
    <property type="match status" value="1"/>
</dbReference>
<evidence type="ECO:0000259" key="3">
    <source>
        <dbReference type="Pfam" id="PF02563"/>
    </source>
</evidence>
<sequence length="377" mass="40482" precursor="true">MRARVGGYLTAACLSMVLSGCATPMVHPVHQQVTDIAYSDVPRELNKVTLPTYRVEPPDILLISAVSSARSAAAPLRTGDQLLIQIANGLPLATESDPELNPLEYQAELSLDVQFKLINREFMVGNDGTVDLGPAYGQIPVEGMSLDESRVAIDRHLREVVGLSNPVVSVRLLDIGAPQPVAGEHLVRPDGTVSLGVYGEIPVAGLTLSEVKLAVEHHLARYLHRPEVSVDVLAYNSKVYYVVTDFGGLGQQVVRLPVTGNETVLDAIAQIEGLSSSSSKKVWIARPAPAGSTHAQILDVHWEEIVAEGITTTNYQILPGDRVYVEADWLIATDNLLSKIFAPLERTFGVITLGSGTVQNLKFFDSRFSGGGVGGGF</sequence>
<dbReference type="InterPro" id="IPR003715">
    <property type="entry name" value="Poly_export_N"/>
</dbReference>
<evidence type="ECO:0000313" key="4">
    <source>
        <dbReference type="EMBL" id="QDU36054.1"/>
    </source>
</evidence>
<dbReference type="Proteomes" id="UP000320496">
    <property type="component" value="Chromosome"/>
</dbReference>
<accession>A0A517Z0P8</accession>
<dbReference type="AlphaFoldDB" id="A0A517Z0P8"/>
<evidence type="ECO:0000313" key="5">
    <source>
        <dbReference type="Proteomes" id="UP000320496"/>
    </source>
</evidence>
<evidence type="ECO:0000256" key="1">
    <source>
        <dbReference type="ARBA" id="ARBA00022729"/>
    </source>
</evidence>
<organism evidence="4 5">
    <name type="scientific">Maioricimonas rarisocia</name>
    <dbReference type="NCBI Taxonomy" id="2528026"/>
    <lineage>
        <taxon>Bacteria</taxon>
        <taxon>Pseudomonadati</taxon>
        <taxon>Planctomycetota</taxon>
        <taxon>Planctomycetia</taxon>
        <taxon>Planctomycetales</taxon>
        <taxon>Planctomycetaceae</taxon>
        <taxon>Maioricimonas</taxon>
    </lineage>
</organism>
<feature type="signal peptide" evidence="2">
    <location>
        <begin position="1"/>
        <end position="22"/>
    </location>
</feature>
<dbReference type="EMBL" id="CP036275">
    <property type="protein sequence ID" value="QDU36054.1"/>
    <property type="molecule type" value="Genomic_DNA"/>
</dbReference>
<gene>
    <name evidence="4" type="ORF">Mal4_03370</name>
</gene>
<dbReference type="OrthoDB" id="279464at2"/>
<dbReference type="PANTHER" id="PTHR33619:SF3">
    <property type="entry name" value="POLYSACCHARIDE EXPORT PROTEIN GFCE-RELATED"/>
    <property type="match status" value="1"/>
</dbReference>
<reference evidence="4 5" key="1">
    <citation type="submission" date="2019-02" db="EMBL/GenBank/DDBJ databases">
        <title>Deep-cultivation of Planctomycetes and their phenomic and genomic characterization uncovers novel biology.</title>
        <authorList>
            <person name="Wiegand S."/>
            <person name="Jogler M."/>
            <person name="Boedeker C."/>
            <person name="Pinto D."/>
            <person name="Vollmers J."/>
            <person name="Rivas-Marin E."/>
            <person name="Kohn T."/>
            <person name="Peeters S.H."/>
            <person name="Heuer A."/>
            <person name="Rast P."/>
            <person name="Oberbeckmann S."/>
            <person name="Bunk B."/>
            <person name="Jeske O."/>
            <person name="Meyerdierks A."/>
            <person name="Storesund J.E."/>
            <person name="Kallscheuer N."/>
            <person name="Luecker S."/>
            <person name="Lage O.M."/>
            <person name="Pohl T."/>
            <person name="Merkel B.J."/>
            <person name="Hornburger P."/>
            <person name="Mueller R.-W."/>
            <person name="Bruemmer F."/>
            <person name="Labrenz M."/>
            <person name="Spormann A.M."/>
            <person name="Op den Camp H."/>
            <person name="Overmann J."/>
            <person name="Amann R."/>
            <person name="Jetten M.S.M."/>
            <person name="Mascher T."/>
            <person name="Medema M.H."/>
            <person name="Devos D.P."/>
            <person name="Kaster A.-K."/>
            <person name="Ovreas L."/>
            <person name="Rohde M."/>
            <person name="Galperin M.Y."/>
            <person name="Jogler C."/>
        </authorList>
    </citation>
    <scope>NUCLEOTIDE SEQUENCE [LARGE SCALE GENOMIC DNA]</scope>
    <source>
        <strain evidence="4 5">Mal4</strain>
    </source>
</reference>
<protein>
    <submittedName>
        <fullName evidence="4">Polysaccharide biosynthesis/export protein</fullName>
    </submittedName>
</protein>
<dbReference type="PROSITE" id="PS51257">
    <property type="entry name" value="PROKAR_LIPOPROTEIN"/>
    <property type="match status" value="1"/>
</dbReference>
<dbReference type="RefSeq" id="WP_145366759.1">
    <property type="nucleotide sequence ID" value="NZ_CP036275.1"/>
</dbReference>
<evidence type="ECO:0000256" key="2">
    <source>
        <dbReference type="SAM" id="SignalP"/>
    </source>
</evidence>
<dbReference type="Gene3D" id="3.30.1950.10">
    <property type="entry name" value="wza like domain"/>
    <property type="match status" value="2"/>
</dbReference>
<proteinExistence type="predicted"/>
<dbReference type="InterPro" id="IPR049712">
    <property type="entry name" value="Poly_export"/>
</dbReference>